<evidence type="ECO:0000256" key="2">
    <source>
        <dbReference type="ARBA" id="ARBA00022692"/>
    </source>
</evidence>
<dbReference type="EMBL" id="CP080590">
    <property type="protein sequence ID" value="QYO78555.1"/>
    <property type="molecule type" value="Genomic_DNA"/>
</dbReference>
<dbReference type="Proteomes" id="UP000825799">
    <property type="component" value="Chromosome"/>
</dbReference>
<accession>A0ABX8WJT5</accession>
<keyword evidence="7" id="KW-1185">Reference proteome</keyword>
<comment type="subcellular location">
    <subcellularLocation>
        <location evidence="1">Endomembrane system</location>
        <topology evidence="1">Multi-pass membrane protein</topology>
    </subcellularLocation>
</comment>
<evidence type="ECO:0000256" key="1">
    <source>
        <dbReference type="ARBA" id="ARBA00004127"/>
    </source>
</evidence>
<feature type="transmembrane region" description="Helical" evidence="5">
    <location>
        <begin position="21"/>
        <end position="38"/>
    </location>
</feature>
<proteinExistence type="predicted"/>
<reference evidence="6 7" key="1">
    <citation type="submission" date="2021-08" db="EMBL/GenBank/DDBJ databases">
        <title>Devosia salina sp. nov., isolated from the South China Sea sediment.</title>
        <authorList>
            <person name="Zhou Z."/>
        </authorList>
    </citation>
    <scope>NUCLEOTIDE SEQUENCE [LARGE SCALE GENOMIC DNA]</scope>
    <source>
        <strain evidence="6 7">SCS-3</strain>
    </source>
</reference>
<evidence type="ECO:0000256" key="5">
    <source>
        <dbReference type="SAM" id="Phobius"/>
    </source>
</evidence>
<dbReference type="PROSITE" id="PS50244">
    <property type="entry name" value="S5A_REDUCTASE"/>
    <property type="match status" value="1"/>
</dbReference>
<keyword evidence="3 5" id="KW-1133">Transmembrane helix</keyword>
<dbReference type="RefSeq" id="WP_220307020.1">
    <property type="nucleotide sequence ID" value="NZ_CP080590.1"/>
</dbReference>
<name>A0ABX8WJT5_9HYPH</name>
<evidence type="ECO:0000313" key="6">
    <source>
        <dbReference type="EMBL" id="QYO78555.1"/>
    </source>
</evidence>
<keyword evidence="2 5" id="KW-0812">Transmembrane</keyword>
<organism evidence="6 7">
    <name type="scientific">Devosia salina</name>
    <dbReference type="NCBI Taxonomy" id="2860336"/>
    <lineage>
        <taxon>Bacteria</taxon>
        <taxon>Pseudomonadati</taxon>
        <taxon>Pseudomonadota</taxon>
        <taxon>Alphaproteobacteria</taxon>
        <taxon>Hyphomicrobiales</taxon>
        <taxon>Devosiaceae</taxon>
        <taxon>Devosia</taxon>
    </lineage>
</organism>
<dbReference type="PANTHER" id="PTHR12714">
    <property type="entry name" value="PROTEIN-S ISOPRENYLCYSTEINE O-METHYLTRANSFERASE"/>
    <property type="match status" value="1"/>
</dbReference>
<evidence type="ECO:0000256" key="3">
    <source>
        <dbReference type="ARBA" id="ARBA00022989"/>
    </source>
</evidence>
<dbReference type="Pfam" id="PF04191">
    <property type="entry name" value="PEMT"/>
    <property type="match status" value="1"/>
</dbReference>
<protein>
    <submittedName>
        <fullName evidence="6">Isoprenylcysteine carboxylmethyltransferase family protein</fullName>
    </submittedName>
</protein>
<dbReference type="InterPro" id="IPR007318">
    <property type="entry name" value="Phopholipid_MeTrfase"/>
</dbReference>
<evidence type="ECO:0000313" key="7">
    <source>
        <dbReference type="Proteomes" id="UP000825799"/>
    </source>
</evidence>
<feature type="transmembrane region" description="Helical" evidence="5">
    <location>
        <begin position="50"/>
        <end position="72"/>
    </location>
</feature>
<keyword evidence="4 5" id="KW-0472">Membrane</keyword>
<sequence length="161" mass="18095">MEFSHITAPARPSPVFMLPPPLYFGLSFGLAMLLQRLVPLTLPDFGARPMMGWLLIAAGIAFGPILAAFFLLRRTTLNPFGSPRRLFEGGVYRLSRNPMYLGVIMIYVGGCFLAGSYWPLLLLIVPLGLLAQIVIPYEEASMRLTFGPAYEDYCHRVRRWL</sequence>
<gene>
    <name evidence="6" type="ORF">K1X15_08455</name>
</gene>
<dbReference type="Gene3D" id="1.20.120.1630">
    <property type="match status" value="1"/>
</dbReference>
<dbReference type="PANTHER" id="PTHR12714:SF24">
    <property type="entry name" value="SLR1182 PROTEIN"/>
    <property type="match status" value="1"/>
</dbReference>
<evidence type="ECO:0000256" key="4">
    <source>
        <dbReference type="ARBA" id="ARBA00023136"/>
    </source>
</evidence>